<dbReference type="InterPro" id="IPR025297">
    <property type="entry name" value="DUF4159"/>
</dbReference>
<feature type="chain" id="PRO_5013359677" description="DUF4159 domain-containing protein" evidence="1">
    <location>
        <begin position="29"/>
        <end position="226"/>
    </location>
</feature>
<evidence type="ECO:0000256" key="1">
    <source>
        <dbReference type="SAM" id="SignalP"/>
    </source>
</evidence>
<dbReference type="Gene3D" id="3.40.50.12140">
    <property type="entry name" value="Domain of unknown function DUF4159"/>
    <property type="match status" value="1"/>
</dbReference>
<proteinExistence type="predicted"/>
<evidence type="ECO:0000259" key="2">
    <source>
        <dbReference type="Pfam" id="PF13709"/>
    </source>
</evidence>
<evidence type="ECO:0000313" key="4">
    <source>
        <dbReference type="Proteomes" id="UP000184474"/>
    </source>
</evidence>
<feature type="signal peptide" evidence="1">
    <location>
        <begin position="1"/>
        <end position="28"/>
    </location>
</feature>
<dbReference type="EMBL" id="FRAA01000003">
    <property type="protein sequence ID" value="SHK15421.1"/>
    <property type="molecule type" value="Genomic_DNA"/>
</dbReference>
<dbReference type="AlphaFoldDB" id="A0A1M6Q5F9"/>
<dbReference type="Proteomes" id="UP000184474">
    <property type="component" value="Unassembled WGS sequence"/>
</dbReference>
<name>A0A1M6Q5F9_REIAG</name>
<keyword evidence="1" id="KW-0732">Signal</keyword>
<reference evidence="4" key="1">
    <citation type="submission" date="2016-11" db="EMBL/GenBank/DDBJ databases">
        <authorList>
            <person name="Varghese N."/>
            <person name="Submissions S."/>
        </authorList>
    </citation>
    <scope>NUCLEOTIDE SEQUENCE [LARGE SCALE GENOMIC DNA]</scope>
    <source>
        <strain evidence="4">DSM 26134</strain>
    </source>
</reference>
<accession>A0A1M6Q5F9</accession>
<dbReference type="Pfam" id="PF13709">
    <property type="entry name" value="DUF4159"/>
    <property type="match status" value="1"/>
</dbReference>
<evidence type="ECO:0000313" key="3">
    <source>
        <dbReference type="EMBL" id="SHK15421.1"/>
    </source>
</evidence>
<sequence>MANGVRMIDHKLRNILMVLLISCSSAFAQNKIQIAKVKYDGGGDWYGNKTALPNLATFCNQRLHTNLDPEDAVVEVGSPNLFLYPYVYLTGHGNVVFSPNDASNLRNYLIAGGFLHIDDNYGLDQFIRLEMKKVFPNLAFVELPHDHPIYRQLYQFPGGLPKIHEHDGKPAQGFGLIYEGRLVCFYSYESDLGNGWEDQIIYNDPANKREEALRMGANIISYAFSE</sequence>
<dbReference type="STRING" id="156994.SAMN04488028_103177"/>
<feature type="domain" description="DUF4159" evidence="2">
    <location>
        <begin position="33"/>
        <end position="224"/>
    </location>
</feature>
<keyword evidence="4" id="KW-1185">Reference proteome</keyword>
<protein>
    <recommendedName>
        <fullName evidence="2">DUF4159 domain-containing protein</fullName>
    </recommendedName>
</protein>
<gene>
    <name evidence="3" type="ORF">SAMN04488028_103177</name>
</gene>
<organism evidence="3 4">
    <name type="scientific">Reichenbachiella agariperforans</name>
    <dbReference type="NCBI Taxonomy" id="156994"/>
    <lineage>
        <taxon>Bacteria</taxon>
        <taxon>Pseudomonadati</taxon>
        <taxon>Bacteroidota</taxon>
        <taxon>Cytophagia</taxon>
        <taxon>Cytophagales</taxon>
        <taxon>Reichenbachiellaceae</taxon>
        <taxon>Reichenbachiella</taxon>
    </lineage>
</organism>